<reference evidence="2" key="1">
    <citation type="journal article" date="2023" name="Mol. Phylogenet. Evol.">
        <title>Genome-scale phylogeny and comparative genomics of the fungal order Sordariales.</title>
        <authorList>
            <person name="Hensen N."/>
            <person name="Bonometti L."/>
            <person name="Westerberg I."/>
            <person name="Brannstrom I.O."/>
            <person name="Guillou S."/>
            <person name="Cros-Aarteil S."/>
            <person name="Calhoun S."/>
            <person name="Haridas S."/>
            <person name="Kuo A."/>
            <person name="Mondo S."/>
            <person name="Pangilinan J."/>
            <person name="Riley R."/>
            <person name="LaButti K."/>
            <person name="Andreopoulos B."/>
            <person name="Lipzen A."/>
            <person name="Chen C."/>
            <person name="Yan M."/>
            <person name="Daum C."/>
            <person name="Ng V."/>
            <person name="Clum A."/>
            <person name="Steindorff A."/>
            <person name="Ohm R.A."/>
            <person name="Martin F."/>
            <person name="Silar P."/>
            <person name="Natvig D.O."/>
            <person name="Lalanne C."/>
            <person name="Gautier V."/>
            <person name="Ament-Velasquez S.L."/>
            <person name="Kruys A."/>
            <person name="Hutchinson M.I."/>
            <person name="Powell A.J."/>
            <person name="Barry K."/>
            <person name="Miller A.N."/>
            <person name="Grigoriev I.V."/>
            <person name="Debuchy R."/>
            <person name="Gladieux P."/>
            <person name="Hiltunen Thoren M."/>
            <person name="Johannesson H."/>
        </authorList>
    </citation>
    <scope>NUCLEOTIDE SEQUENCE</scope>
    <source>
        <strain evidence="2">CBS 508.74</strain>
    </source>
</reference>
<evidence type="ECO:0000313" key="2">
    <source>
        <dbReference type="EMBL" id="KAK4110633.1"/>
    </source>
</evidence>
<dbReference type="Proteomes" id="UP001302812">
    <property type="component" value="Unassembled WGS sequence"/>
</dbReference>
<proteinExistence type="predicted"/>
<organism evidence="2 3">
    <name type="scientific">Canariomyces notabilis</name>
    <dbReference type="NCBI Taxonomy" id="2074819"/>
    <lineage>
        <taxon>Eukaryota</taxon>
        <taxon>Fungi</taxon>
        <taxon>Dikarya</taxon>
        <taxon>Ascomycota</taxon>
        <taxon>Pezizomycotina</taxon>
        <taxon>Sordariomycetes</taxon>
        <taxon>Sordariomycetidae</taxon>
        <taxon>Sordariales</taxon>
        <taxon>Chaetomiaceae</taxon>
        <taxon>Canariomyces</taxon>
    </lineage>
</organism>
<reference evidence="2" key="2">
    <citation type="submission" date="2023-05" db="EMBL/GenBank/DDBJ databases">
        <authorList>
            <consortium name="Lawrence Berkeley National Laboratory"/>
            <person name="Steindorff A."/>
            <person name="Hensen N."/>
            <person name="Bonometti L."/>
            <person name="Westerberg I."/>
            <person name="Brannstrom I.O."/>
            <person name="Guillou S."/>
            <person name="Cros-Aarteil S."/>
            <person name="Calhoun S."/>
            <person name="Haridas S."/>
            <person name="Kuo A."/>
            <person name="Mondo S."/>
            <person name="Pangilinan J."/>
            <person name="Riley R."/>
            <person name="Labutti K."/>
            <person name="Andreopoulos B."/>
            <person name="Lipzen A."/>
            <person name="Chen C."/>
            <person name="Yanf M."/>
            <person name="Daum C."/>
            <person name="Ng V."/>
            <person name="Clum A."/>
            <person name="Ohm R."/>
            <person name="Martin F."/>
            <person name="Silar P."/>
            <person name="Natvig D."/>
            <person name="Lalanne C."/>
            <person name="Gautier V."/>
            <person name="Ament-Velasquez S.L."/>
            <person name="Kruys A."/>
            <person name="Hutchinson M.I."/>
            <person name="Powell A.J."/>
            <person name="Barry K."/>
            <person name="Miller A.N."/>
            <person name="Grigoriev I.V."/>
            <person name="Debuchy R."/>
            <person name="Gladieux P."/>
            <person name="Thoren M.H."/>
            <person name="Johannesson H."/>
        </authorList>
    </citation>
    <scope>NUCLEOTIDE SEQUENCE</scope>
    <source>
        <strain evidence="2">CBS 508.74</strain>
    </source>
</reference>
<name>A0AAN6QI17_9PEZI</name>
<evidence type="ECO:0000313" key="3">
    <source>
        <dbReference type="Proteomes" id="UP001302812"/>
    </source>
</evidence>
<feature type="region of interest" description="Disordered" evidence="1">
    <location>
        <begin position="140"/>
        <end position="164"/>
    </location>
</feature>
<feature type="region of interest" description="Disordered" evidence="1">
    <location>
        <begin position="1"/>
        <end position="21"/>
    </location>
</feature>
<dbReference type="GeneID" id="89932957"/>
<feature type="compositionally biased region" description="Polar residues" evidence="1">
    <location>
        <begin position="1"/>
        <end position="12"/>
    </location>
</feature>
<accession>A0AAN6QI17</accession>
<sequence length="281" mass="31675">MSTLSSQGTASSELPADRASRGHTCPQNLTYALTSQYTTYLLLLKINMGGKVWSEEEEDVFWNRLMPQSPKRLGADRERFEEKSWQWVAQQMTEIMGDKARREYTHLGVFEHYFQNAGLGRFSPHAGKLPLKYFKAEHAQKKEKEDAQKEKEKKEKQKATKDGGIRKCKVPMTRRQDPSVSWNASIPNAQHPTAWIPLNSSISWSYHGQCPASSPTTLATSAAPALSSPPPRDLMPPQYYIDRFLANHDRDGEESLFVAQDDVPCSSSHSQAIGPAWSMDS</sequence>
<keyword evidence="3" id="KW-1185">Reference proteome</keyword>
<comment type="caution">
    <text evidence="2">The sequence shown here is derived from an EMBL/GenBank/DDBJ whole genome shotgun (WGS) entry which is preliminary data.</text>
</comment>
<dbReference type="RefSeq" id="XP_064668203.1">
    <property type="nucleotide sequence ID" value="XM_064808834.1"/>
</dbReference>
<protein>
    <submittedName>
        <fullName evidence="2">Uncharacterized protein</fullName>
    </submittedName>
</protein>
<dbReference type="AlphaFoldDB" id="A0AAN6QI17"/>
<dbReference type="EMBL" id="MU853349">
    <property type="protein sequence ID" value="KAK4110633.1"/>
    <property type="molecule type" value="Genomic_DNA"/>
</dbReference>
<gene>
    <name evidence="2" type="ORF">N656DRAFT_193431</name>
</gene>
<evidence type="ECO:0000256" key="1">
    <source>
        <dbReference type="SAM" id="MobiDB-lite"/>
    </source>
</evidence>